<protein>
    <submittedName>
        <fullName evidence="1">Uncharacterized protein</fullName>
    </submittedName>
</protein>
<dbReference type="EMBL" id="JWIR02000032">
    <property type="protein sequence ID" value="KKB40187.1"/>
    <property type="molecule type" value="Genomic_DNA"/>
</dbReference>
<proteinExistence type="predicted"/>
<accession>A0A0F5I4X6</accession>
<evidence type="ECO:0000313" key="1">
    <source>
        <dbReference type="EMBL" id="KKB40187.1"/>
    </source>
</evidence>
<gene>
    <name evidence="1" type="ORF">QY95_01820</name>
</gene>
<dbReference type="AlphaFoldDB" id="A0A0F5I4X6"/>
<name>A0A0F5I4X6_BACTR</name>
<organism evidence="1 2">
    <name type="scientific">Bacillus thermotolerans</name>
    <name type="common">Quasibacillus thermotolerans</name>
    <dbReference type="NCBI Taxonomy" id="1221996"/>
    <lineage>
        <taxon>Bacteria</taxon>
        <taxon>Bacillati</taxon>
        <taxon>Bacillota</taxon>
        <taxon>Bacilli</taxon>
        <taxon>Bacillales</taxon>
        <taxon>Bacillaceae</taxon>
        <taxon>Bacillus</taxon>
    </lineage>
</organism>
<comment type="caution">
    <text evidence="1">The sequence shown here is derived from an EMBL/GenBank/DDBJ whole genome shotgun (WGS) entry which is preliminary data.</text>
</comment>
<reference evidence="1" key="1">
    <citation type="submission" date="2015-02" db="EMBL/GenBank/DDBJ databases">
        <title>Genome Assembly of Bacillaceae bacterium MTCC 8252.</title>
        <authorList>
            <person name="Verma A."/>
            <person name="Khatri I."/>
            <person name="Mual P."/>
            <person name="Subramanian S."/>
            <person name="Krishnamurthi S."/>
        </authorList>
    </citation>
    <scope>NUCLEOTIDE SEQUENCE [LARGE SCALE GENOMIC DNA]</scope>
    <source>
        <strain evidence="1">MTCC 8252</strain>
    </source>
</reference>
<sequence length="48" mass="5409">MIDLLGLPFLQPAEKGLAFLSFLSNNAARITSHAARKEQLWIIHYLSL</sequence>
<evidence type="ECO:0000313" key="2">
    <source>
        <dbReference type="Proteomes" id="UP000031563"/>
    </source>
</evidence>
<keyword evidence="2" id="KW-1185">Reference proteome</keyword>
<dbReference type="Proteomes" id="UP000031563">
    <property type="component" value="Unassembled WGS sequence"/>
</dbReference>